<evidence type="ECO:0000256" key="1">
    <source>
        <dbReference type="ARBA" id="ARBA00004651"/>
    </source>
</evidence>
<dbReference type="PANTHER" id="PTHR30561:SF1">
    <property type="entry name" value="MULTIDRUG TRANSPORTER EMRE"/>
    <property type="match status" value="1"/>
</dbReference>
<dbReference type="InterPro" id="IPR037185">
    <property type="entry name" value="EmrE-like"/>
</dbReference>
<feature type="transmembrane region" description="Helical" evidence="9">
    <location>
        <begin position="27"/>
        <end position="47"/>
    </location>
</feature>
<comment type="similarity">
    <text evidence="7 8">Belongs to the drug/metabolite transporter (DMT) superfamily. Small multidrug resistance (SMR) (TC 2.A.7.1) family.</text>
</comment>
<dbReference type="EMBL" id="DVLY01000076">
    <property type="protein sequence ID" value="HIT97835.1"/>
    <property type="molecule type" value="Genomic_DNA"/>
</dbReference>
<evidence type="ECO:0000256" key="4">
    <source>
        <dbReference type="ARBA" id="ARBA00022692"/>
    </source>
</evidence>
<organism evidence="10 11">
    <name type="scientific">Candidatus Merdimorpha stercoravium</name>
    <dbReference type="NCBI Taxonomy" id="2840863"/>
    <lineage>
        <taxon>Bacteria</taxon>
        <taxon>Pseudomonadati</taxon>
        <taxon>Bacteroidota</taxon>
        <taxon>Flavobacteriia</taxon>
        <taxon>Flavobacteriales</taxon>
        <taxon>Candidatus Merdimorpha</taxon>
    </lineage>
</organism>
<proteinExistence type="inferred from homology"/>
<protein>
    <submittedName>
        <fullName evidence="10">QacE family quaternary ammonium compound efflux SMR transporter</fullName>
    </submittedName>
</protein>
<dbReference type="GO" id="GO:0015297">
    <property type="term" value="F:antiporter activity"/>
    <property type="evidence" value="ECO:0007669"/>
    <property type="project" value="TreeGrafter"/>
</dbReference>
<feature type="transmembrane region" description="Helical" evidence="9">
    <location>
        <begin position="59"/>
        <end position="79"/>
    </location>
</feature>
<dbReference type="Pfam" id="PF00893">
    <property type="entry name" value="Multi_Drug_Res"/>
    <property type="match status" value="1"/>
</dbReference>
<evidence type="ECO:0000256" key="5">
    <source>
        <dbReference type="ARBA" id="ARBA00022989"/>
    </source>
</evidence>
<name>A0A9D1KUA4_9FLAO</name>
<evidence type="ECO:0000256" key="8">
    <source>
        <dbReference type="RuleBase" id="RU003942"/>
    </source>
</evidence>
<dbReference type="InterPro" id="IPR000390">
    <property type="entry name" value="Small_drug/metabolite_transptr"/>
</dbReference>
<dbReference type="Gene3D" id="1.10.3730.20">
    <property type="match status" value="1"/>
</dbReference>
<dbReference type="GO" id="GO:0005886">
    <property type="term" value="C:plasma membrane"/>
    <property type="evidence" value="ECO:0007669"/>
    <property type="project" value="UniProtKB-SubCell"/>
</dbReference>
<dbReference type="GO" id="GO:0031460">
    <property type="term" value="P:glycine betaine transport"/>
    <property type="evidence" value="ECO:0007669"/>
    <property type="project" value="TreeGrafter"/>
</dbReference>
<evidence type="ECO:0000256" key="2">
    <source>
        <dbReference type="ARBA" id="ARBA00022448"/>
    </source>
</evidence>
<dbReference type="PANTHER" id="PTHR30561">
    <property type="entry name" value="SMR FAMILY PROTON-DEPENDENT DRUG EFFLUX TRANSPORTER SUGE"/>
    <property type="match status" value="1"/>
</dbReference>
<dbReference type="InterPro" id="IPR045324">
    <property type="entry name" value="Small_multidrug_res"/>
</dbReference>
<keyword evidence="6 9" id="KW-0472">Membrane</keyword>
<dbReference type="AlphaFoldDB" id="A0A9D1KUA4"/>
<sequence length="110" mass="11704">MERYLLLGGAILAEVFATSCLKASDGFTRLVPSLLTVAGYALSFYLLSLAMRHLQMGVIYAIWSGVGIVLITLSGLVFFGQKPDLAALVGMGLIIAGVLVIHLFSRSSVQ</sequence>
<evidence type="ECO:0000256" key="6">
    <source>
        <dbReference type="ARBA" id="ARBA00023136"/>
    </source>
</evidence>
<gene>
    <name evidence="10" type="ORF">IAC44_03255</name>
</gene>
<evidence type="ECO:0000256" key="9">
    <source>
        <dbReference type="SAM" id="Phobius"/>
    </source>
</evidence>
<reference evidence="10" key="1">
    <citation type="submission" date="2020-10" db="EMBL/GenBank/DDBJ databases">
        <authorList>
            <person name="Gilroy R."/>
        </authorList>
    </citation>
    <scope>NUCLEOTIDE SEQUENCE</scope>
    <source>
        <strain evidence="10">1383</strain>
    </source>
</reference>
<keyword evidence="5 9" id="KW-1133">Transmembrane helix</keyword>
<comment type="caution">
    <text evidence="10">The sequence shown here is derived from an EMBL/GenBank/DDBJ whole genome shotgun (WGS) entry which is preliminary data.</text>
</comment>
<evidence type="ECO:0000256" key="3">
    <source>
        <dbReference type="ARBA" id="ARBA00022475"/>
    </source>
</evidence>
<keyword evidence="4 8" id="KW-0812">Transmembrane</keyword>
<accession>A0A9D1KUA4</accession>
<dbReference type="Proteomes" id="UP000824161">
    <property type="component" value="Unassembled WGS sequence"/>
</dbReference>
<keyword evidence="2" id="KW-0813">Transport</keyword>
<reference evidence="10" key="2">
    <citation type="journal article" date="2021" name="PeerJ">
        <title>Extensive microbial diversity within the chicken gut microbiome revealed by metagenomics and culture.</title>
        <authorList>
            <person name="Gilroy R."/>
            <person name="Ravi A."/>
            <person name="Getino M."/>
            <person name="Pursley I."/>
            <person name="Horton D.L."/>
            <person name="Alikhan N.F."/>
            <person name="Baker D."/>
            <person name="Gharbi K."/>
            <person name="Hall N."/>
            <person name="Watson M."/>
            <person name="Adriaenssens E.M."/>
            <person name="Foster-Nyarko E."/>
            <person name="Jarju S."/>
            <person name="Secka A."/>
            <person name="Antonio M."/>
            <person name="Oren A."/>
            <person name="Chaudhuri R.R."/>
            <person name="La Ragione R."/>
            <person name="Hildebrand F."/>
            <person name="Pallen M.J."/>
        </authorList>
    </citation>
    <scope>NUCLEOTIDE SEQUENCE</scope>
    <source>
        <strain evidence="10">1383</strain>
    </source>
</reference>
<dbReference type="GO" id="GO:0015220">
    <property type="term" value="F:choline transmembrane transporter activity"/>
    <property type="evidence" value="ECO:0007669"/>
    <property type="project" value="TreeGrafter"/>
</dbReference>
<evidence type="ECO:0000313" key="10">
    <source>
        <dbReference type="EMBL" id="HIT97835.1"/>
    </source>
</evidence>
<evidence type="ECO:0000256" key="7">
    <source>
        <dbReference type="ARBA" id="ARBA00038032"/>
    </source>
</evidence>
<feature type="transmembrane region" description="Helical" evidence="9">
    <location>
        <begin position="85"/>
        <end position="104"/>
    </location>
</feature>
<comment type="subcellular location">
    <subcellularLocation>
        <location evidence="1 8">Cell membrane</location>
        <topology evidence="1 8">Multi-pass membrane protein</topology>
    </subcellularLocation>
</comment>
<dbReference type="GO" id="GO:1990961">
    <property type="term" value="P:xenobiotic detoxification by transmembrane export across the plasma membrane"/>
    <property type="evidence" value="ECO:0007669"/>
    <property type="project" value="UniProtKB-ARBA"/>
</dbReference>
<dbReference type="GO" id="GO:0015199">
    <property type="term" value="F:amino-acid betaine transmembrane transporter activity"/>
    <property type="evidence" value="ECO:0007669"/>
    <property type="project" value="TreeGrafter"/>
</dbReference>
<evidence type="ECO:0000313" key="11">
    <source>
        <dbReference type="Proteomes" id="UP000824161"/>
    </source>
</evidence>
<dbReference type="FunFam" id="1.10.3730.20:FF:000001">
    <property type="entry name" value="Quaternary ammonium compound resistance transporter SugE"/>
    <property type="match status" value="1"/>
</dbReference>
<keyword evidence="3" id="KW-1003">Cell membrane</keyword>
<dbReference type="SUPFAM" id="SSF103481">
    <property type="entry name" value="Multidrug resistance efflux transporter EmrE"/>
    <property type="match status" value="1"/>
</dbReference>